<name>A0A9Q8T650_9PEZI</name>
<dbReference type="KEGG" id="clup:CLUP02_14434"/>
<evidence type="ECO:0000256" key="1">
    <source>
        <dbReference type="SAM" id="MobiDB-lite"/>
    </source>
</evidence>
<accession>A0A9Q8T650</accession>
<organism evidence="2 3">
    <name type="scientific">Colletotrichum lupini</name>
    <dbReference type="NCBI Taxonomy" id="145971"/>
    <lineage>
        <taxon>Eukaryota</taxon>
        <taxon>Fungi</taxon>
        <taxon>Dikarya</taxon>
        <taxon>Ascomycota</taxon>
        <taxon>Pezizomycotina</taxon>
        <taxon>Sordariomycetes</taxon>
        <taxon>Hypocreomycetidae</taxon>
        <taxon>Glomerellales</taxon>
        <taxon>Glomerellaceae</taxon>
        <taxon>Colletotrichum</taxon>
        <taxon>Colletotrichum acutatum species complex</taxon>
    </lineage>
</organism>
<protein>
    <submittedName>
        <fullName evidence="2">Cupin</fullName>
    </submittedName>
</protein>
<dbReference type="Proteomes" id="UP000830671">
    <property type="component" value="Chromosome 7"/>
</dbReference>
<evidence type="ECO:0000313" key="2">
    <source>
        <dbReference type="EMBL" id="UQC88907.1"/>
    </source>
</evidence>
<dbReference type="EMBL" id="CP019479">
    <property type="protein sequence ID" value="UQC88907.1"/>
    <property type="molecule type" value="Genomic_DNA"/>
</dbReference>
<gene>
    <name evidence="2" type="ORF">CLUP02_14434</name>
</gene>
<keyword evidence="3" id="KW-1185">Reference proteome</keyword>
<dbReference type="InterPro" id="IPR011051">
    <property type="entry name" value="RmlC_Cupin_sf"/>
</dbReference>
<dbReference type="Gene3D" id="2.60.120.10">
    <property type="entry name" value="Jelly Rolls"/>
    <property type="match status" value="1"/>
</dbReference>
<proteinExistence type="predicted"/>
<feature type="region of interest" description="Disordered" evidence="1">
    <location>
        <begin position="41"/>
        <end position="78"/>
    </location>
</feature>
<evidence type="ECO:0000313" key="3">
    <source>
        <dbReference type="Proteomes" id="UP000830671"/>
    </source>
</evidence>
<dbReference type="GeneID" id="73348372"/>
<sequence length="235" mass="25218">MGIHINLYLPPASGKVVFTLTQYPTILRILDSDLAAHQAEHPTTAIQPLFPPLRRRTSRDRADHNGARQQTKEPPGYWKPAPSLARAPLAQACCLAGQPTVTMASLIPLINDLIPMIVPSSVSVTKATTLRPPNATLNPASANEADAVVSKSDKLCASDTILYMASGIGILLVSPGAGQDVKRHELSSGDFAFIPSWTEHQLLNESDQDTVWVITRSGSQPVTVGLTDWGGDRAK</sequence>
<reference evidence="2" key="1">
    <citation type="journal article" date="2021" name="Mol. Plant Microbe Interact.">
        <title>Complete Genome Sequence of the Plant-Pathogenic Fungus Colletotrichum lupini.</title>
        <authorList>
            <person name="Baroncelli R."/>
            <person name="Pensec F."/>
            <person name="Da Lio D."/>
            <person name="Boufleur T."/>
            <person name="Vicente I."/>
            <person name="Sarrocco S."/>
            <person name="Picot A."/>
            <person name="Baraldi E."/>
            <person name="Sukno S."/>
            <person name="Thon M."/>
            <person name="Le Floch G."/>
        </authorList>
    </citation>
    <scope>NUCLEOTIDE SEQUENCE</scope>
    <source>
        <strain evidence="2">IMI 504893</strain>
    </source>
</reference>
<dbReference type="CDD" id="cd02208">
    <property type="entry name" value="cupin_RmlC-like"/>
    <property type="match status" value="1"/>
</dbReference>
<dbReference type="RefSeq" id="XP_049150508.1">
    <property type="nucleotide sequence ID" value="XM_049293362.1"/>
</dbReference>
<dbReference type="InterPro" id="IPR014710">
    <property type="entry name" value="RmlC-like_jellyroll"/>
</dbReference>
<dbReference type="AlphaFoldDB" id="A0A9Q8T650"/>
<dbReference type="SUPFAM" id="SSF51182">
    <property type="entry name" value="RmlC-like cupins"/>
    <property type="match status" value="1"/>
</dbReference>